<dbReference type="InterPro" id="IPR006148">
    <property type="entry name" value="Glc/Gal-6P_isomerase"/>
</dbReference>
<dbReference type="SUPFAM" id="SSF100950">
    <property type="entry name" value="NagB/RpiA/CoA transferase-like"/>
    <property type="match status" value="1"/>
</dbReference>
<keyword evidence="10" id="KW-1185">Reference proteome</keyword>
<dbReference type="Gene3D" id="3.40.50.1360">
    <property type="match status" value="1"/>
</dbReference>
<dbReference type="InterPro" id="IPR037171">
    <property type="entry name" value="NagB/RpiA_transferase-like"/>
</dbReference>
<dbReference type="InterPro" id="IPR005900">
    <property type="entry name" value="6-phosphogluconolactonase_DevB"/>
</dbReference>
<dbReference type="CDD" id="cd01400">
    <property type="entry name" value="6PGL"/>
    <property type="match status" value="1"/>
</dbReference>
<name>A0A430FIS9_9BIFI</name>
<comment type="catalytic activity">
    <reaction evidence="1 7">
        <text>6-phospho-D-glucono-1,5-lactone + H2O = 6-phospho-D-gluconate + H(+)</text>
        <dbReference type="Rhea" id="RHEA:12556"/>
        <dbReference type="ChEBI" id="CHEBI:15377"/>
        <dbReference type="ChEBI" id="CHEBI:15378"/>
        <dbReference type="ChEBI" id="CHEBI:57955"/>
        <dbReference type="ChEBI" id="CHEBI:58759"/>
        <dbReference type="EC" id="3.1.1.31"/>
    </reaction>
</comment>
<dbReference type="EC" id="3.1.1.31" evidence="5 7"/>
<dbReference type="UniPathway" id="UPA00115">
    <property type="reaction ID" value="UER00409"/>
</dbReference>
<accession>A0A430FIS9</accession>
<dbReference type="NCBIfam" id="TIGR01198">
    <property type="entry name" value="pgl"/>
    <property type="match status" value="1"/>
</dbReference>
<evidence type="ECO:0000256" key="1">
    <source>
        <dbReference type="ARBA" id="ARBA00000832"/>
    </source>
</evidence>
<keyword evidence="7" id="KW-0378">Hydrolase</keyword>
<gene>
    <name evidence="7" type="primary">pgl</name>
    <name evidence="9" type="ORF">D2E25_1376</name>
</gene>
<dbReference type="GO" id="GO:0005975">
    <property type="term" value="P:carbohydrate metabolic process"/>
    <property type="evidence" value="ECO:0007669"/>
    <property type="project" value="UniProtKB-UniRule"/>
</dbReference>
<feature type="domain" description="Glucosamine/galactosamine-6-phosphate isomerase" evidence="8">
    <location>
        <begin position="11"/>
        <end position="252"/>
    </location>
</feature>
<organism evidence="9 10">
    <name type="scientific">Bifidobacterium goeldii</name>
    <dbReference type="NCBI Taxonomy" id="2306975"/>
    <lineage>
        <taxon>Bacteria</taxon>
        <taxon>Bacillati</taxon>
        <taxon>Actinomycetota</taxon>
        <taxon>Actinomycetes</taxon>
        <taxon>Bifidobacteriales</taxon>
        <taxon>Bifidobacteriaceae</taxon>
        <taxon>Bifidobacterium</taxon>
    </lineage>
</organism>
<comment type="similarity">
    <text evidence="4 7">Belongs to the glucosamine/galactosamine-6-phosphate isomerase family. 6-phosphogluconolactonase subfamily.</text>
</comment>
<comment type="function">
    <text evidence="2 7">Hydrolysis of 6-phosphogluconolactone to 6-phosphogluconate.</text>
</comment>
<evidence type="ECO:0000313" key="9">
    <source>
        <dbReference type="EMBL" id="RSX52805.1"/>
    </source>
</evidence>
<evidence type="ECO:0000259" key="8">
    <source>
        <dbReference type="Pfam" id="PF01182"/>
    </source>
</evidence>
<sequence>MAQRKMVTYPSPETLAQAVAVRTLTTIKKLLDEGHERVDIALTGGTDGNRVLAAIGSDPLSGVIDCSRLHIWWGDERFVAADDPDRNAVQAREALLNKLVASGILPEANIHEMPADTRSAETIAAATPEENDAVLADAAARYQQELIDQLGDEPVLDIAMFGVGPDAHFASLFPGRAEVLIDDPHVLTAGVRDSPKPPPLRVTLTVPMIARSRHTWVFASGTRKADAVAQAFAKPCNPQAPSSFADGEELLWAVDKDAASKLE</sequence>
<proteinExistence type="inferred from homology"/>
<evidence type="ECO:0000256" key="5">
    <source>
        <dbReference type="ARBA" id="ARBA00013198"/>
    </source>
</evidence>
<evidence type="ECO:0000313" key="10">
    <source>
        <dbReference type="Proteomes" id="UP000287533"/>
    </source>
</evidence>
<dbReference type="OrthoDB" id="9810967at2"/>
<comment type="caution">
    <text evidence="9">The sequence shown here is derived from an EMBL/GenBank/DDBJ whole genome shotgun (WGS) entry which is preliminary data.</text>
</comment>
<dbReference type="Pfam" id="PF01182">
    <property type="entry name" value="Glucosamine_iso"/>
    <property type="match status" value="1"/>
</dbReference>
<evidence type="ECO:0000256" key="6">
    <source>
        <dbReference type="ARBA" id="ARBA00020337"/>
    </source>
</evidence>
<evidence type="ECO:0000256" key="2">
    <source>
        <dbReference type="ARBA" id="ARBA00002681"/>
    </source>
</evidence>
<dbReference type="GO" id="GO:0017057">
    <property type="term" value="F:6-phosphogluconolactonase activity"/>
    <property type="evidence" value="ECO:0007669"/>
    <property type="project" value="UniProtKB-UniRule"/>
</dbReference>
<dbReference type="EMBL" id="QXGL01000004">
    <property type="protein sequence ID" value="RSX52805.1"/>
    <property type="molecule type" value="Genomic_DNA"/>
</dbReference>
<evidence type="ECO:0000256" key="3">
    <source>
        <dbReference type="ARBA" id="ARBA00004961"/>
    </source>
</evidence>
<reference evidence="9 10" key="1">
    <citation type="submission" date="2018-09" db="EMBL/GenBank/DDBJ databases">
        <title>Characterization of the phylogenetic diversity of five novel species belonging to the genus Bifidobacterium.</title>
        <authorList>
            <person name="Lugli G.A."/>
            <person name="Duranti S."/>
            <person name="Milani C."/>
        </authorList>
    </citation>
    <scope>NUCLEOTIDE SEQUENCE [LARGE SCALE GENOMIC DNA]</scope>
    <source>
        <strain evidence="9 10">2034B</strain>
    </source>
</reference>
<evidence type="ECO:0000256" key="7">
    <source>
        <dbReference type="RuleBase" id="RU365095"/>
    </source>
</evidence>
<dbReference type="InterPro" id="IPR039104">
    <property type="entry name" value="6PGL"/>
</dbReference>
<evidence type="ECO:0000256" key="4">
    <source>
        <dbReference type="ARBA" id="ARBA00010662"/>
    </source>
</evidence>
<dbReference type="PANTHER" id="PTHR11054">
    <property type="entry name" value="6-PHOSPHOGLUCONOLACTONASE"/>
    <property type="match status" value="1"/>
</dbReference>
<dbReference type="Proteomes" id="UP000287533">
    <property type="component" value="Unassembled WGS sequence"/>
</dbReference>
<dbReference type="RefSeq" id="WP_125981231.1">
    <property type="nucleotide sequence ID" value="NZ_QXGL01000004.1"/>
</dbReference>
<comment type="pathway">
    <text evidence="3 7">Carbohydrate degradation; pentose phosphate pathway; D-ribulose 5-phosphate from D-glucose 6-phosphate (oxidative stage): step 2/3.</text>
</comment>
<dbReference type="AlphaFoldDB" id="A0A430FIS9"/>
<dbReference type="PANTHER" id="PTHR11054:SF0">
    <property type="entry name" value="6-PHOSPHOGLUCONOLACTONASE"/>
    <property type="match status" value="1"/>
</dbReference>
<dbReference type="GO" id="GO:0006098">
    <property type="term" value="P:pentose-phosphate shunt"/>
    <property type="evidence" value="ECO:0007669"/>
    <property type="project" value="UniProtKB-UniPathway"/>
</dbReference>
<protein>
    <recommendedName>
        <fullName evidence="6 7">6-phosphogluconolactonase</fullName>
        <shortName evidence="7">6PGL</shortName>
        <ecNumber evidence="5 7">3.1.1.31</ecNumber>
    </recommendedName>
</protein>